<evidence type="ECO:0000256" key="2">
    <source>
        <dbReference type="SAM" id="SignalP"/>
    </source>
</evidence>
<dbReference type="InterPro" id="IPR051477">
    <property type="entry name" value="Expansin_CellWall"/>
</dbReference>
<comment type="caution">
    <text evidence="4">The sequence shown here is derived from an EMBL/GenBank/DDBJ whole genome shotgun (WGS) entry which is preliminary data.</text>
</comment>
<organism evidence="4 5">
    <name type="scientific">Marasmiellus scandens</name>
    <dbReference type="NCBI Taxonomy" id="2682957"/>
    <lineage>
        <taxon>Eukaryota</taxon>
        <taxon>Fungi</taxon>
        <taxon>Dikarya</taxon>
        <taxon>Basidiomycota</taxon>
        <taxon>Agaricomycotina</taxon>
        <taxon>Agaricomycetes</taxon>
        <taxon>Agaricomycetidae</taxon>
        <taxon>Agaricales</taxon>
        <taxon>Marasmiineae</taxon>
        <taxon>Omphalotaceae</taxon>
        <taxon>Marasmiellus</taxon>
    </lineage>
</organism>
<dbReference type="InterPro" id="IPR036908">
    <property type="entry name" value="RlpA-like_sf"/>
</dbReference>
<keyword evidence="5" id="KW-1185">Reference proteome</keyword>
<protein>
    <submittedName>
        <fullName evidence="4">DPBB1 domain-containing protein</fullName>
    </submittedName>
</protein>
<gene>
    <name evidence="4" type="primary">DAG7_3</name>
    <name evidence="4" type="ORF">VKT23_010245</name>
</gene>
<feature type="signal peptide" evidence="2">
    <location>
        <begin position="1"/>
        <end position="27"/>
    </location>
</feature>
<dbReference type="PANTHER" id="PTHR31836:SF28">
    <property type="entry name" value="SRCR DOMAIN-CONTAINING PROTEIN-RELATED"/>
    <property type="match status" value="1"/>
</dbReference>
<dbReference type="InterPro" id="IPR009009">
    <property type="entry name" value="RlpA-like_DPBB"/>
</dbReference>
<dbReference type="EMBL" id="JBANRG010000019">
    <property type="protein sequence ID" value="KAK7457898.1"/>
    <property type="molecule type" value="Genomic_DNA"/>
</dbReference>
<dbReference type="SUPFAM" id="SSF50685">
    <property type="entry name" value="Barwin-like endoglucanases"/>
    <property type="match status" value="1"/>
</dbReference>
<dbReference type="CDD" id="cd22191">
    <property type="entry name" value="DPBB_RlpA_EXP_N-like"/>
    <property type="match status" value="1"/>
</dbReference>
<evidence type="ECO:0000256" key="1">
    <source>
        <dbReference type="ARBA" id="ARBA00022729"/>
    </source>
</evidence>
<evidence type="ECO:0000313" key="5">
    <source>
        <dbReference type="Proteomes" id="UP001498398"/>
    </source>
</evidence>
<evidence type="ECO:0000259" key="3">
    <source>
        <dbReference type="Pfam" id="PF03330"/>
    </source>
</evidence>
<dbReference type="Proteomes" id="UP001498398">
    <property type="component" value="Unassembled WGS sequence"/>
</dbReference>
<accession>A0ABR1JHQ1</accession>
<sequence>MYIYTTLDPTLAFALVMTLPFLLVVQASPLFPRRNVGEATVYAVGGAPGSCGQNHTDAEMVVAMHVPQCGKQISATYQGKTIQVTVVDTCPGCAEMDLDLSPTAFGHWGDPGPLGPGRLYGVEWDYV</sequence>
<dbReference type="PANTHER" id="PTHR31836">
    <property type="match status" value="1"/>
</dbReference>
<proteinExistence type="predicted"/>
<feature type="domain" description="RlpA-like protein double-psi beta-barrel" evidence="3">
    <location>
        <begin position="36"/>
        <end position="110"/>
    </location>
</feature>
<keyword evidence="1 2" id="KW-0732">Signal</keyword>
<evidence type="ECO:0000313" key="4">
    <source>
        <dbReference type="EMBL" id="KAK7457898.1"/>
    </source>
</evidence>
<reference evidence="4 5" key="1">
    <citation type="submission" date="2024-01" db="EMBL/GenBank/DDBJ databases">
        <title>A draft genome for the cacao thread blight pathogen Marasmiellus scandens.</title>
        <authorList>
            <person name="Baruah I.K."/>
            <person name="Leung J."/>
            <person name="Bukari Y."/>
            <person name="Amoako-Attah I."/>
            <person name="Meinhardt L.W."/>
            <person name="Bailey B.A."/>
            <person name="Cohen S.P."/>
        </authorList>
    </citation>
    <scope>NUCLEOTIDE SEQUENCE [LARGE SCALE GENOMIC DNA]</scope>
    <source>
        <strain evidence="4 5">GH-19</strain>
    </source>
</reference>
<dbReference type="Pfam" id="PF03330">
    <property type="entry name" value="DPBB_1"/>
    <property type="match status" value="1"/>
</dbReference>
<dbReference type="Gene3D" id="2.40.40.10">
    <property type="entry name" value="RlpA-like domain"/>
    <property type="match status" value="1"/>
</dbReference>
<name>A0ABR1JHQ1_9AGAR</name>
<feature type="chain" id="PRO_5046539230" evidence="2">
    <location>
        <begin position="28"/>
        <end position="127"/>
    </location>
</feature>